<feature type="binding site" evidence="8">
    <location>
        <position position="189"/>
    </location>
    <ligand>
        <name>FMN</name>
        <dbReference type="ChEBI" id="CHEBI:58210"/>
    </ligand>
</feature>
<feature type="binding site" evidence="8">
    <location>
        <position position="291"/>
    </location>
    <ligand>
        <name>glyoxylate</name>
        <dbReference type="ChEBI" id="CHEBI:36655"/>
    </ligand>
</feature>
<feature type="binding site" evidence="8">
    <location>
        <position position="264"/>
    </location>
    <ligand>
        <name>FMN</name>
        <dbReference type="ChEBI" id="CHEBI:58210"/>
    </ligand>
</feature>
<dbReference type="InterPro" id="IPR012133">
    <property type="entry name" value="Alpha-hydoxy_acid_DH_FMN"/>
</dbReference>
<feature type="binding site" evidence="8">
    <location>
        <position position="286"/>
    </location>
    <ligand>
        <name>FMN</name>
        <dbReference type="ChEBI" id="CHEBI:58210"/>
    </ligand>
</feature>
<dbReference type="PANTHER" id="PTHR10578">
    <property type="entry name" value="S -2-HYDROXY-ACID OXIDASE-RELATED"/>
    <property type="match status" value="1"/>
</dbReference>
<name>T1L035_TETUR</name>
<dbReference type="HOGENOM" id="CLU_020639_6_1_1"/>
<evidence type="ECO:0000259" key="9">
    <source>
        <dbReference type="PROSITE" id="PS51349"/>
    </source>
</evidence>
<feature type="binding site" evidence="8">
    <location>
        <position position="198"/>
    </location>
    <ligand>
        <name>glyoxylate</name>
        <dbReference type="ChEBI" id="CHEBI:36655"/>
    </ligand>
</feature>
<organism evidence="10 11">
    <name type="scientific">Tetranychus urticae</name>
    <name type="common">Two-spotted spider mite</name>
    <dbReference type="NCBI Taxonomy" id="32264"/>
    <lineage>
        <taxon>Eukaryota</taxon>
        <taxon>Metazoa</taxon>
        <taxon>Ecdysozoa</taxon>
        <taxon>Arthropoda</taxon>
        <taxon>Chelicerata</taxon>
        <taxon>Arachnida</taxon>
        <taxon>Acari</taxon>
        <taxon>Acariformes</taxon>
        <taxon>Trombidiformes</taxon>
        <taxon>Prostigmata</taxon>
        <taxon>Eleutherengona</taxon>
        <taxon>Raphignathae</taxon>
        <taxon>Tetranychoidea</taxon>
        <taxon>Tetranychidae</taxon>
        <taxon>Tetranychus</taxon>
    </lineage>
</organism>
<dbReference type="Gene3D" id="3.20.20.70">
    <property type="entry name" value="Aldolase class I"/>
    <property type="match status" value="1"/>
</dbReference>
<evidence type="ECO:0000313" key="11">
    <source>
        <dbReference type="Proteomes" id="UP000015104"/>
    </source>
</evidence>
<dbReference type="GO" id="GO:0001561">
    <property type="term" value="P:fatty acid alpha-oxidation"/>
    <property type="evidence" value="ECO:0007669"/>
    <property type="project" value="TreeGrafter"/>
</dbReference>
<protein>
    <recommendedName>
        <fullName evidence="2">(S)-2-hydroxy-acid oxidase</fullName>
        <ecNumber evidence="2">1.1.3.15</ecNumber>
    </recommendedName>
</protein>
<evidence type="ECO:0000256" key="5">
    <source>
        <dbReference type="ARBA" id="ARBA00029325"/>
    </source>
</evidence>
<comment type="catalytic activity">
    <reaction evidence="6">
        <text>2-hydroxyoctanoate + O2 = 2-oxooctanoate + H2O2</text>
        <dbReference type="Rhea" id="RHEA:67940"/>
        <dbReference type="ChEBI" id="CHEBI:15379"/>
        <dbReference type="ChEBI" id="CHEBI:16240"/>
        <dbReference type="ChEBI" id="CHEBI:133514"/>
        <dbReference type="ChEBI" id="CHEBI:176689"/>
    </reaction>
    <physiologicalReaction direction="left-to-right" evidence="6">
        <dbReference type="Rhea" id="RHEA:67941"/>
    </physiologicalReaction>
</comment>
<dbReference type="EMBL" id="CAEY01000761">
    <property type="status" value="NOT_ANNOTATED_CDS"/>
    <property type="molecule type" value="Genomic_DNA"/>
</dbReference>
<dbReference type="KEGG" id="tut:107368947"/>
<sequence length="398" mass="43788">MVNKSVTKVPTDQQQNQYSKLIDGQFPSENVLQTLVNIRDFEIEAKKRISKNAWGYYKSGANYEITLKENENAFNRLRLRPRFFNKDVSHVNLQTKVFGQKIAFPIGVSPTAMQRMANPIGEIGTARACQKMGTIYTMSTLATWSVEDIGREAPNGIKWLQLYIYKNREASLNLVRRAESAGFTALVVTVDLPITGQRYDDMRNQFVLPEPYKLANLPGDLSVMGDKKDGSGLQNYVSDAFDASLTWKDVEWFKNQTSLPLIVKGILTAEDAILAVAHGAKGIVVSNHGARQLDTVPTSIEVLPEIVRAVGNKAEIFLDGGIRSGTDVLKALALGAKMVFVGRPAIWGLACGGESGVVKVLDLLKKELEIAMALSGCSTLEDVTSALVCRSDSFWSHL</sequence>
<feature type="binding site" evidence="8">
    <location>
        <begin position="342"/>
        <end position="343"/>
    </location>
    <ligand>
        <name>FMN</name>
        <dbReference type="ChEBI" id="CHEBI:58210"/>
    </ligand>
</feature>
<keyword evidence="8" id="KW-0285">Flavoprotein</keyword>
<reference evidence="11" key="1">
    <citation type="submission" date="2011-08" db="EMBL/GenBank/DDBJ databases">
        <authorList>
            <person name="Rombauts S."/>
        </authorList>
    </citation>
    <scope>NUCLEOTIDE SEQUENCE</scope>
    <source>
        <strain evidence="11">London</strain>
    </source>
</reference>
<dbReference type="EnsemblMetazoa" id="tetur29g01060.1">
    <property type="protein sequence ID" value="tetur29g01060.1"/>
    <property type="gene ID" value="tetur29g01060"/>
</dbReference>
<dbReference type="FunFam" id="3.20.20.70:FF:000056">
    <property type="entry name" value="hydroxyacid oxidase 2"/>
    <property type="match status" value="1"/>
</dbReference>
<comment type="catalytic activity">
    <reaction evidence="5">
        <text>a (2S)-2-hydroxycarboxylate + O2 = a 2-oxocarboxylate + H2O2</text>
        <dbReference type="Rhea" id="RHEA:16789"/>
        <dbReference type="ChEBI" id="CHEBI:15379"/>
        <dbReference type="ChEBI" id="CHEBI:16240"/>
        <dbReference type="ChEBI" id="CHEBI:35179"/>
        <dbReference type="ChEBI" id="CHEBI:58123"/>
        <dbReference type="EC" id="1.1.3.15"/>
    </reaction>
    <physiologicalReaction direction="left-to-right" evidence="5">
        <dbReference type="Rhea" id="RHEA:16790"/>
    </physiologicalReaction>
</comment>
<feature type="binding site" evidence="8">
    <location>
        <position position="139"/>
    </location>
    <ligand>
        <name>FMN</name>
        <dbReference type="ChEBI" id="CHEBI:58210"/>
    </ligand>
</feature>
<evidence type="ECO:0000313" key="10">
    <source>
        <dbReference type="EnsemblMetazoa" id="tetur29g01060.1"/>
    </source>
</evidence>
<keyword evidence="3" id="KW-0560">Oxidoreductase</keyword>
<comment type="cofactor">
    <cofactor evidence="1">
        <name>FMN</name>
        <dbReference type="ChEBI" id="CHEBI:58210"/>
    </cofactor>
</comment>
<dbReference type="Proteomes" id="UP000015104">
    <property type="component" value="Unassembled WGS sequence"/>
</dbReference>
<dbReference type="EC" id="1.1.3.15" evidence="2"/>
<keyword evidence="11" id="KW-1185">Reference proteome</keyword>
<dbReference type="InterPro" id="IPR008259">
    <property type="entry name" value="FMN_hydac_DH_AS"/>
</dbReference>
<feature type="binding site" evidence="8">
    <location>
        <position position="56"/>
    </location>
    <ligand>
        <name>glyoxylate</name>
        <dbReference type="ChEBI" id="CHEBI:36655"/>
    </ligand>
</feature>
<dbReference type="STRING" id="32264.T1L035"/>
<dbReference type="Pfam" id="PF01070">
    <property type="entry name" value="FMN_dh"/>
    <property type="match status" value="1"/>
</dbReference>
<reference evidence="10" key="2">
    <citation type="submission" date="2015-06" db="UniProtKB">
        <authorList>
            <consortium name="EnsemblMetazoa"/>
        </authorList>
    </citation>
    <scope>IDENTIFICATION</scope>
</reference>
<dbReference type="InterPro" id="IPR000262">
    <property type="entry name" value="FMN-dep_DH"/>
</dbReference>
<evidence type="ECO:0000256" key="1">
    <source>
        <dbReference type="ARBA" id="ARBA00001917"/>
    </source>
</evidence>
<keyword evidence="8" id="KW-0288">FMN</keyword>
<dbReference type="GO" id="GO:0010181">
    <property type="term" value="F:FMN binding"/>
    <property type="evidence" value="ECO:0007669"/>
    <property type="project" value="InterPro"/>
</dbReference>
<dbReference type="PIRSF" id="PIRSF000138">
    <property type="entry name" value="Al-hdrx_acd_dh"/>
    <property type="match status" value="1"/>
</dbReference>
<dbReference type="PROSITE" id="PS51349">
    <property type="entry name" value="FMN_HYDROXY_ACID_DH_2"/>
    <property type="match status" value="1"/>
</dbReference>
<dbReference type="eggNOG" id="KOG0538">
    <property type="taxonomic scope" value="Eukaryota"/>
</dbReference>
<dbReference type="PANTHER" id="PTHR10578:SF149">
    <property type="entry name" value="2-HYDROXYACID OXIDASE 2"/>
    <property type="match status" value="1"/>
</dbReference>
<dbReference type="OMA" id="WFQLYWL"/>
<dbReference type="InterPro" id="IPR037396">
    <property type="entry name" value="FMN_HAD"/>
</dbReference>
<dbReference type="GO" id="GO:0003973">
    <property type="term" value="F:(S)-2-hydroxy-acid oxidase activity"/>
    <property type="evidence" value="ECO:0007669"/>
    <property type="project" value="UniProtKB-EC"/>
</dbReference>
<dbReference type="CDD" id="cd02809">
    <property type="entry name" value="alpha_hydroxyacid_oxid_FMN"/>
    <property type="match status" value="1"/>
</dbReference>
<proteinExistence type="inferred from homology"/>
<evidence type="ECO:0000256" key="6">
    <source>
        <dbReference type="ARBA" id="ARBA00029327"/>
    </source>
</evidence>
<dbReference type="GO" id="GO:0005782">
    <property type="term" value="C:peroxisomal matrix"/>
    <property type="evidence" value="ECO:0007669"/>
    <property type="project" value="TreeGrafter"/>
</dbReference>
<evidence type="ECO:0000256" key="7">
    <source>
        <dbReference type="PIRSR" id="PIRSR000138-1"/>
    </source>
</evidence>
<feature type="domain" description="FMN hydroxy acid dehydrogenase" evidence="9">
    <location>
        <begin position="30"/>
        <end position="393"/>
    </location>
</feature>
<dbReference type="PROSITE" id="PS00557">
    <property type="entry name" value="FMN_HYDROXY_ACID_DH_1"/>
    <property type="match status" value="1"/>
</dbReference>
<evidence type="ECO:0000256" key="4">
    <source>
        <dbReference type="ARBA" id="ARBA00024042"/>
    </source>
</evidence>
<feature type="binding site" evidence="8">
    <location>
        <position position="288"/>
    </location>
    <ligand>
        <name>glyoxylate</name>
        <dbReference type="ChEBI" id="CHEBI:36655"/>
    </ligand>
</feature>
<accession>T1L035</accession>
<evidence type="ECO:0000256" key="3">
    <source>
        <dbReference type="ARBA" id="ARBA00023002"/>
    </source>
</evidence>
<evidence type="ECO:0000256" key="2">
    <source>
        <dbReference type="ARBA" id="ARBA00013087"/>
    </source>
</evidence>
<feature type="binding site" evidence="8">
    <location>
        <begin position="319"/>
        <end position="323"/>
    </location>
    <ligand>
        <name>FMN</name>
        <dbReference type="ChEBI" id="CHEBI:58210"/>
    </ligand>
</feature>
<dbReference type="InterPro" id="IPR013785">
    <property type="entry name" value="Aldolase_TIM"/>
</dbReference>
<dbReference type="SUPFAM" id="SSF51395">
    <property type="entry name" value="FMN-linked oxidoreductases"/>
    <property type="match status" value="1"/>
</dbReference>
<comment type="similarity">
    <text evidence="4">Belongs to the FMN-dependent alpha-hydroxy acid dehydrogenase family.</text>
</comment>
<dbReference type="OrthoDB" id="25826at2759"/>
<feature type="binding site" evidence="8">
    <location>
        <begin position="110"/>
        <end position="112"/>
    </location>
    <ligand>
        <name>FMN</name>
        <dbReference type="ChEBI" id="CHEBI:58210"/>
    </ligand>
</feature>
<dbReference type="AlphaFoldDB" id="T1L035"/>
<feature type="binding site" evidence="8">
    <location>
        <position position="161"/>
    </location>
    <ligand>
        <name>FMN</name>
        <dbReference type="ChEBI" id="CHEBI:58210"/>
    </ligand>
</feature>
<feature type="active site" description="Proton acceptor" evidence="7">
    <location>
        <position position="288"/>
    </location>
</feature>
<gene>
    <name evidence="10" type="primary">107368947</name>
</gene>
<feature type="binding site" evidence="8">
    <location>
        <position position="163"/>
    </location>
    <ligand>
        <name>glyoxylate</name>
        <dbReference type="ChEBI" id="CHEBI:36655"/>
    </ligand>
</feature>
<evidence type="ECO:0000256" key="8">
    <source>
        <dbReference type="PIRSR" id="PIRSR000138-2"/>
    </source>
</evidence>